<proteinExistence type="predicted"/>
<accession>A0A1G5SCM7</accession>
<gene>
    <name evidence="2" type="ORF">NSMM_260033</name>
</gene>
<name>A0A1G5SCM7_9PROT</name>
<feature type="compositionally biased region" description="Polar residues" evidence="1">
    <location>
        <begin position="1"/>
        <end position="13"/>
    </location>
</feature>
<dbReference type="Proteomes" id="UP000198729">
    <property type="component" value="Unassembled WGS sequence"/>
</dbReference>
<evidence type="ECO:0000313" key="3">
    <source>
        <dbReference type="Proteomes" id="UP000198729"/>
    </source>
</evidence>
<sequence length="38" mass="4391">MIRDAATTSGFQQTHKRERGAMLMMDQRSRLLEILAVK</sequence>
<feature type="region of interest" description="Disordered" evidence="1">
    <location>
        <begin position="1"/>
        <end position="22"/>
    </location>
</feature>
<evidence type="ECO:0000256" key="1">
    <source>
        <dbReference type="SAM" id="MobiDB-lite"/>
    </source>
</evidence>
<reference evidence="2 3" key="1">
    <citation type="submission" date="2016-10" db="EMBL/GenBank/DDBJ databases">
        <authorList>
            <person name="de Groot N.N."/>
        </authorList>
    </citation>
    <scope>NUCLEOTIDE SEQUENCE [LARGE SCALE GENOMIC DNA]</scope>
    <source>
        <strain evidence="2">1</strain>
    </source>
</reference>
<dbReference type="AlphaFoldDB" id="A0A1G5SCM7"/>
<keyword evidence="3" id="KW-1185">Reference proteome</keyword>
<organism evidence="2 3">
    <name type="scientific">Nitrosomonas mobilis</name>
    <dbReference type="NCBI Taxonomy" id="51642"/>
    <lineage>
        <taxon>Bacteria</taxon>
        <taxon>Pseudomonadati</taxon>
        <taxon>Pseudomonadota</taxon>
        <taxon>Betaproteobacteria</taxon>
        <taxon>Nitrosomonadales</taxon>
        <taxon>Nitrosomonadaceae</taxon>
        <taxon>Nitrosomonas</taxon>
    </lineage>
</organism>
<dbReference type="EMBL" id="FMWO01000032">
    <property type="protein sequence ID" value="SCZ84737.1"/>
    <property type="molecule type" value="Genomic_DNA"/>
</dbReference>
<protein>
    <submittedName>
        <fullName evidence="2">Uncharacterized protein</fullName>
    </submittedName>
</protein>
<evidence type="ECO:0000313" key="2">
    <source>
        <dbReference type="EMBL" id="SCZ84737.1"/>
    </source>
</evidence>